<keyword evidence="3" id="KW-1015">Disulfide bond</keyword>
<keyword evidence="1" id="KW-0646">Protease inhibitor</keyword>
<dbReference type="InterPro" id="IPR051368">
    <property type="entry name" value="SerProtInhib-TIL_Domain"/>
</dbReference>
<dbReference type="GO" id="GO:0004867">
    <property type="term" value="F:serine-type endopeptidase inhibitor activity"/>
    <property type="evidence" value="ECO:0007669"/>
    <property type="project" value="UniProtKB-KW"/>
</dbReference>
<dbReference type="PANTHER" id="PTHR23259:SF82">
    <property type="entry name" value="SERINE PROTEASE INHIBITOR 1 PROTEIN"/>
    <property type="match status" value="1"/>
</dbReference>
<evidence type="ECO:0000256" key="2">
    <source>
        <dbReference type="ARBA" id="ARBA00022900"/>
    </source>
</evidence>
<dbReference type="AlphaFoldDB" id="A0A016UFX9"/>
<feature type="domain" description="TIL" evidence="4">
    <location>
        <begin position="41"/>
        <end position="90"/>
    </location>
</feature>
<organism evidence="5 6">
    <name type="scientific">Ancylostoma ceylanicum</name>
    <dbReference type="NCBI Taxonomy" id="53326"/>
    <lineage>
        <taxon>Eukaryota</taxon>
        <taxon>Metazoa</taxon>
        <taxon>Ecdysozoa</taxon>
        <taxon>Nematoda</taxon>
        <taxon>Chromadorea</taxon>
        <taxon>Rhabditida</taxon>
        <taxon>Rhabditina</taxon>
        <taxon>Rhabditomorpha</taxon>
        <taxon>Strongyloidea</taxon>
        <taxon>Ancylostomatidae</taxon>
        <taxon>Ancylostomatinae</taxon>
        <taxon>Ancylostoma</taxon>
    </lineage>
</organism>
<dbReference type="PANTHER" id="PTHR23259">
    <property type="entry name" value="RIDDLE"/>
    <property type="match status" value="1"/>
</dbReference>
<keyword evidence="2" id="KW-0722">Serine protease inhibitor</keyword>
<evidence type="ECO:0000256" key="1">
    <source>
        <dbReference type="ARBA" id="ARBA00022690"/>
    </source>
</evidence>
<protein>
    <recommendedName>
        <fullName evidence="4">TIL domain-containing protein</fullName>
    </recommendedName>
</protein>
<comment type="caution">
    <text evidence="5">The sequence shown here is derived from an EMBL/GenBank/DDBJ whole genome shotgun (WGS) entry which is preliminary data.</text>
</comment>
<accession>A0A016UFX9</accession>
<keyword evidence="6" id="KW-1185">Reference proteome</keyword>
<sequence length="168" mass="19027">MSFTTYPCENPHVILVLVATVFHCVARRRLPPFLLEYKQECGENEEWTNCGSVCQPSCGKPSFNVCTSRCFMGCKCKDGFYRDSLGKCIADCSSERCVFSNEVRKKCGVRSICQPTCLDSPSDDFLRENCNEAKCVPFECECKPGYIRMGGQDEHCIPLATCEKLRRR</sequence>
<feature type="domain" description="TIL" evidence="4">
    <location>
        <begin position="100"/>
        <end position="162"/>
    </location>
</feature>
<dbReference type="SUPFAM" id="SSF57567">
    <property type="entry name" value="Serine protease inhibitors"/>
    <property type="match status" value="1"/>
</dbReference>
<evidence type="ECO:0000313" key="6">
    <source>
        <dbReference type="Proteomes" id="UP000024635"/>
    </source>
</evidence>
<dbReference type="InterPro" id="IPR036084">
    <property type="entry name" value="Ser_inhib-like_sf"/>
</dbReference>
<proteinExistence type="predicted"/>
<dbReference type="Pfam" id="PF01826">
    <property type="entry name" value="TIL"/>
    <property type="match status" value="2"/>
</dbReference>
<dbReference type="CDD" id="cd19941">
    <property type="entry name" value="TIL"/>
    <property type="match status" value="1"/>
</dbReference>
<dbReference type="EMBL" id="JARK01001378">
    <property type="protein sequence ID" value="EYC13826.1"/>
    <property type="molecule type" value="Genomic_DNA"/>
</dbReference>
<reference evidence="6" key="1">
    <citation type="journal article" date="2015" name="Nat. Genet.">
        <title>The genome and transcriptome of the zoonotic hookworm Ancylostoma ceylanicum identify infection-specific gene families.</title>
        <authorList>
            <person name="Schwarz E.M."/>
            <person name="Hu Y."/>
            <person name="Antoshechkin I."/>
            <person name="Miller M.M."/>
            <person name="Sternberg P.W."/>
            <person name="Aroian R.V."/>
        </authorList>
    </citation>
    <scope>NUCLEOTIDE SEQUENCE</scope>
    <source>
        <strain evidence="6">HY135</strain>
    </source>
</reference>
<dbReference type="Proteomes" id="UP000024635">
    <property type="component" value="Unassembled WGS sequence"/>
</dbReference>
<gene>
    <name evidence="5" type="primary">Acey_s0042.g554</name>
    <name evidence="5" type="ORF">Y032_0042g554</name>
</gene>
<dbReference type="InterPro" id="IPR002919">
    <property type="entry name" value="TIL_dom"/>
</dbReference>
<dbReference type="Gene3D" id="2.10.25.10">
    <property type="entry name" value="Laminin"/>
    <property type="match status" value="2"/>
</dbReference>
<name>A0A016UFX9_9BILA</name>
<evidence type="ECO:0000313" key="5">
    <source>
        <dbReference type="EMBL" id="EYC13826.1"/>
    </source>
</evidence>
<evidence type="ECO:0000259" key="4">
    <source>
        <dbReference type="Pfam" id="PF01826"/>
    </source>
</evidence>
<dbReference type="OrthoDB" id="5781320at2759"/>
<evidence type="ECO:0000256" key="3">
    <source>
        <dbReference type="ARBA" id="ARBA00023157"/>
    </source>
</evidence>